<evidence type="ECO:0000313" key="2">
    <source>
        <dbReference type="EnsemblMetazoa" id="ACON028201-PA"/>
    </source>
</evidence>
<dbReference type="VEuPathDB" id="VectorBase:ACON028201"/>
<evidence type="ECO:0000313" key="3">
    <source>
        <dbReference type="Proteomes" id="UP001105220"/>
    </source>
</evidence>
<reference evidence="2" key="2">
    <citation type="submission" date="2020-05" db="UniProtKB">
        <authorList>
            <consortium name="EnsemblMetazoa"/>
        </authorList>
    </citation>
    <scope>IDENTIFICATION</scope>
    <source>
        <strain evidence="2">Ngousso</strain>
    </source>
</reference>
<feature type="region of interest" description="Disordered" evidence="1">
    <location>
        <begin position="31"/>
        <end position="59"/>
    </location>
</feature>
<dbReference type="Proteomes" id="UP001105220">
    <property type="component" value="Unplaced"/>
</dbReference>
<dbReference type="AlphaFoldDB" id="A0A6E8W8N9"/>
<organism evidence="2 3">
    <name type="scientific">Anopheles coluzzii</name>
    <name type="common">African malaria mosquito</name>
    <dbReference type="NCBI Taxonomy" id="1518534"/>
    <lineage>
        <taxon>Eukaryota</taxon>
        <taxon>Metazoa</taxon>
        <taxon>Ecdysozoa</taxon>
        <taxon>Arthropoda</taxon>
        <taxon>Hexapoda</taxon>
        <taxon>Insecta</taxon>
        <taxon>Pterygota</taxon>
        <taxon>Neoptera</taxon>
        <taxon>Endopterygota</taxon>
        <taxon>Diptera</taxon>
        <taxon>Nematocera</taxon>
        <taxon>Culicoidea</taxon>
        <taxon>Culicidae</taxon>
        <taxon>Anophelinae</taxon>
        <taxon>Anopheles</taxon>
    </lineage>
</organism>
<sequence>MLEGCIRVPPIVWWLYCGCIFEVPATIGDRSVAPEPSSAPSGVFLTGGPGSNQSRETKRATPPCVCAVETAKVTISTMPTLANRTTKASARVRRLKWAHRL</sequence>
<reference key="1">
    <citation type="journal article" date="2019" name="Genes (Basel)">
        <title>A High-Quality De novo Genome Assembly from a Single Mosquito Using PacBio Sequencing.</title>
        <authorList>
            <person name="Kingan S.B."/>
            <person name="Heaton H."/>
            <person name="Cudini J."/>
            <person name="Lambert C.C."/>
            <person name="Baybayan P."/>
            <person name="Galvin B.D."/>
            <person name="Durbin R."/>
            <person name="Korlach J."/>
            <person name="Lawniczak M.K.N."/>
        </authorList>
    </citation>
    <scope>NUCLEOTIDE SEQUENCE [LARGE SCALE GENOMIC DNA]</scope>
    <source>
        <strain>Mali-NIH</strain>
    </source>
</reference>
<accession>A0A6E8W8N9</accession>
<proteinExistence type="predicted"/>
<dbReference type="EnsemblMetazoa" id="ACON028201-RA">
    <property type="protein sequence ID" value="ACON028201-PA"/>
    <property type="gene ID" value="ACON028201"/>
</dbReference>
<name>A0A6E8W8N9_ANOCL</name>
<keyword evidence="3" id="KW-1185">Reference proteome</keyword>
<protein>
    <submittedName>
        <fullName evidence="2">Secreted protein</fullName>
    </submittedName>
</protein>
<evidence type="ECO:0000256" key="1">
    <source>
        <dbReference type="SAM" id="MobiDB-lite"/>
    </source>
</evidence>